<dbReference type="Proteomes" id="UP001165122">
    <property type="component" value="Unassembled WGS sequence"/>
</dbReference>
<dbReference type="OrthoDB" id="43861at2759"/>
<dbReference type="EMBL" id="BRXW01000039">
    <property type="protein sequence ID" value="GMI02077.1"/>
    <property type="molecule type" value="Genomic_DNA"/>
</dbReference>
<proteinExistence type="predicted"/>
<sequence>MLSLLLSAFLLLTLASSFTLNPSFPHSNSSPSLKTKYSSTALQVRNHPVSRTAFLSQFGYASTLGLLTSVLTDVKPAYAGGEEKLKGTKADPKYTNCVSECVFECTKEKGVEQKTRVECIPGCKEKCASSKAQLMLGTPK</sequence>
<keyword evidence="3" id="KW-1185">Reference proteome</keyword>
<name>A0A9W7C8S3_9STRA</name>
<evidence type="ECO:0000313" key="3">
    <source>
        <dbReference type="Proteomes" id="UP001165122"/>
    </source>
</evidence>
<feature type="chain" id="PRO_5040854963" evidence="1">
    <location>
        <begin position="18"/>
        <end position="140"/>
    </location>
</feature>
<comment type="caution">
    <text evidence="2">The sequence shown here is derived from an EMBL/GenBank/DDBJ whole genome shotgun (WGS) entry which is preliminary data.</text>
</comment>
<reference evidence="3" key="1">
    <citation type="journal article" date="2023" name="Commun. Biol.">
        <title>Genome analysis of Parmales, the sister group of diatoms, reveals the evolutionary specialization of diatoms from phago-mixotrophs to photoautotrophs.</title>
        <authorList>
            <person name="Ban H."/>
            <person name="Sato S."/>
            <person name="Yoshikawa S."/>
            <person name="Yamada K."/>
            <person name="Nakamura Y."/>
            <person name="Ichinomiya M."/>
            <person name="Sato N."/>
            <person name="Blanc-Mathieu R."/>
            <person name="Endo H."/>
            <person name="Kuwata A."/>
            <person name="Ogata H."/>
        </authorList>
    </citation>
    <scope>NUCLEOTIDE SEQUENCE [LARGE SCALE GENOMIC DNA]</scope>
    <source>
        <strain evidence="3">NIES 3700</strain>
    </source>
</reference>
<gene>
    <name evidence="2" type="ORF">TrLO_g10455</name>
</gene>
<keyword evidence="1" id="KW-0732">Signal</keyword>
<protein>
    <submittedName>
        <fullName evidence="2">Uncharacterized protein</fullName>
    </submittedName>
</protein>
<organism evidence="2 3">
    <name type="scientific">Triparma laevis f. longispina</name>
    <dbReference type="NCBI Taxonomy" id="1714387"/>
    <lineage>
        <taxon>Eukaryota</taxon>
        <taxon>Sar</taxon>
        <taxon>Stramenopiles</taxon>
        <taxon>Ochrophyta</taxon>
        <taxon>Bolidophyceae</taxon>
        <taxon>Parmales</taxon>
        <taxon>Triparmaceae</taxon>
        <taxon>Triparma</taxon>
    </lineage>
</organism>
<evidence type="ECO:0000313" key="2">
    <source>
        <dbReference type="EMBL" id="GMI02077.1"/>
    </source>
</evidence>
<accession>A0A9W7C8S3</accession>
<evidence type="ECO:0000256" key="1">
    <source>
        <dbReference type="SAM" id="SignalP"/>
    </source>
</evidence>
<dbReference type="AlphaFoldDB" id="A0A9W7C8S3"/>
<feature type="signal peptide" evidence="1">
    <location>
        <begin position="1"/>
        <end position="17"/>
    </location>
</feature>